<evidence type="ECO:0000313" key="3">
    <source>
        <dbReference type="Proteomes" id="UP000747110"/>
    </source>
</evidence>
<dbReference type="PANTHER" id="PTHR44329:SF214">
    <property type="entry name" value="PROTEIN KINASE DOMAIN-CONTAINING PROTEIN"/>
    <property type="match status" value="1"/>
</dbReference>
<organism evidence="2 3">
    <name type="scientific">Volvox reticuliferus</name>
    <dbReference type="NCBI Taxonomy" id="1737510"/>
    <lineage>
        <taxon>Eukaryota</taxon>
        <taxon>Viridiplantae</taxon>
        <taxon>Chlorophyta</taxon>
        <taxon>core chlorophytes</taxon>
        <taxon>Chlorophyceae</taxon>
        <taxon>CS clade</taxon>
        <taxon>Chlamydomonadales</taxon>
        <taxon>Volvocaceae</taxon>
        <taxon>Volvox</taxon>
    </lineage>
</organism>
<sequence length="138" mass="15702">MGANVQWRLSLCLLPSIGLLFFRVRLLPTTREKYNDMIQLSDSIQTLHAEAKIDASIDIFAFGILMWEMFSAGVRPYPRLQPDKIPRAVYRGARPSFSDEVPSAYRNLALACWSTDPHRRPRASDVVVLLNGLLQELE</sequence>
<dbReference type="InterPro" id="IPR011009">
    <property type="entry name" value="Kinase-like_dom_sf"/>
</dbReference>
<proteinExistence type="predicted"/>
<dbReference type="OrthoDB" id="535945at2759"/>
<protein>
    <recommendedName>
        <fullName evidence="1">Serine-threonine/tyrosine-protein kinase catalytic domain-containing protein</fullName>
    </recommendedName>
</protein>
<keyword evidence="3" id="KW-1185">Reference proteome</keyword>
<dbReference type="Pfam" id="PF07714">
    <property type="entry name" value="PK_Tyr_Ser-Thr"/>
    <property type="match status" value="1"/>
</dbReference>
<dbReference type="SUPFAM" id="SSF56112">
    <property type="entry name" value="Protein kinase-like (PK-like)"/>
    <property type="match status" value="1"/>
</dbReference>
<name>A0A8J4FQM3_9CHLO</name>
<dbReference type="AlphaFoldDB" id="A0A8J4FQM3"/>
<dbReference type="Proteomes" id="UP000747110">
    <property type="component" value="Unassembled WGS sequence"/>
</dbReference>
<evidence type="ECO:0000259" key="1">
    <source>
        <dbReference type="Pfam" id="PF07714"/>
    </source>
</evidence>
<evidence type="ECO:0000313" key="2">
    <source>
        <dbReference type="EMBL" id="GIL81971.1"/>
    </source>
</evidence>
<accession>A0A8J4FQM3</accession>
<dbReference type="Gene3D" id="1.10.510.10">
    <property type="entry name" value="Transferase(Phosphotransferase) domain 1"/>
    <property type="match status" value="1"/>
</dbReference>
<dbReference type="EMBL" id="BNCP01000022">
    <property type="protein sequence ID" value="GIL81971.1"/>
    <property type="molecule type" value="Genomic_DNA"/>
</dbReference>
<dbReference type="PANTHER" id="PTHR44329">
    <property type="entry name" value="SERINE/THREONINE-PROTEIN KINASE TNNI3K-RELATED"/>
    <property type="match status" value="1"/>
</dbReference>
<gene>
    <name evidence="2" type="ORF">Vretifemale_10900</name>
</gene>
<dbReference type="InterPro" id="IPR001245">
    <property type="entry name" value="Ser-Thr/Tyr_kinase_cat_dom"/>
</dbReference>
<dbReference type="GO" id="GO:0004674">
    <property type="term" value="F:protein serine/threonine kinase activity"/>
    <property type="evidence" value="ECO:0007669"/>
    <property type="project" value="TreeGrafter"/>
</dbReference>
<feature type="domain" description="Serine-threonine/tyrosine-protein kinase catalytic" evidence="1">
    <location>
        <begin position="51"/>
        <end position="127"/>
    </location>
</feature>
<comment type="caution">
    <text evidence="2">The sequence shown here is derived from an EMBL/GenBank/DDBJ whole genome shotgun (WGS) entry which is preliminary data.</text>
</comment>
<dbReference type="InterPro" id="IPR051681">
    <property type="entry name" value="Ser/Thr_Kinases-Pseudokinases"/>
</dbReference>
<reference evidence="2" key="1">
    <citation type="journal article" date="2021" name="Proc. Natl. Acad. Sci. U.S.A.">
        <title>Three genomes in the algal genus Volvox reveal the fate of a haploid sex-determining region after a transition to homothallism.</title>
        <authorList>
            <person name="Yamamoto K."/>
            <person name="Hamaji T."/>
            <person name="Kawai-Toyooka H."/>
            <person name="Matsuzaki R."/>
            <person name="Takahashi F."/>
            <person name="Nishimura Y."/>
            <person name="Kawachi M."/>
            <person name="Noguchi H."/>
            <person name="Minakuchi Y."/>
            <person name="Umen J.G."/>
            <person name="Toyoda A."/>
            <person name="Nozaki H."/>
        </authorList>
    </citation>
    <scope>NUCLEOTIDE SEQUENCE</scope>
    <source>
        <strain evidence="2">NIES-3786</strain>
    </source>
</reference>